<dbReference type="Proteomes" id="UP000075243">
    <property type="component" value="Unassembled WGS sequence"/>
</dbReference>
<evidence type="ECO:0008006" key="3">
    <source>
        <dbReference type="Google" id="ProtNLM"/>
    </source>
</evidence>
<dbReference type="PANTHER" id="PTHR34222:SF99">
    <property type="entry name" value="PROTEIN, PUTATIVE-RELATED"/>
    <property type="match status" value="1"/>
</dbReference>
<dbReference type="Gramene" id="C.cajan_40687.t">
    <property type="protein sequence ID" value="C.cajan_40687.t.cds1"/>
    <property type="gene ID" value="C.cajan_40687"/>
</dbReference>
<proteinExistence type="predicted"/>
<reference evidence="1" key="1">
    <citation type="journal article" date="2012" name="Nat. Biotechnol.">
        <title>Draft genome sequence of pigeonpea (Cajanus cajan), an orphan legume crop of resource-poor farmers.</title>
        <authorList>
            <person name="Varshney R.K."/>
            <person name="Chen W."/>
            <person name="Li Y."/>
            <person name="Bharti A.K."/>
            <person name="Saxena R.K."/>
            <person name="Schlueter J.A."/>
            <person name="Donoghue M.T."/>
            <person name="Azam S."/>
            <person name="Fan G."/>
            <person name="Whaley A.M."/>
            <person name="Farmer A.D."/>
            <person name="Sheridan J."/>
            <person name="Iwata A."/>
            <person name="Tuteja R."/>
            <person name="Penmetsa R.V."/>
            <person name="Wu W."/>
            <person name="Upadhyaya H.D."/>
            <person name="Yang S.P."/>
            <person name="Shah T."/>
            <person name="Saxena K.B."/>
            <person name="Michael T."/>
            <person name="McCombie W.R."/>
            <person name="Yang B."/>
            <person name="Zhang G."/>
            <person name="Yang H."/>
            <person name="Wang J."/>
            <person name="Spillane C."/>
            <person name="Cook D.R."/>
            <person name="May G.D."/>
            <person name="Xu X."/>
            <person name="Jackson S.A."/>
        </authorList>
    </citation>
    <scope>NUCLEOTIDE SEQUENCE [LARGE SCALE GENOMIC DNA]</scope>
</reference>
<accession>A0A151R694</accession>
<keyword evidence="2" id="KW-1185">Reference proteome</keyword>
<evidence type="ECO:0000313" key="2">
    <source>
        <dbReference type="Proteomes" id="UP000075243"/>
    </source>
</evidence>
<protein>
    <recommendedName>
        <fullName evidence="3">Retrovirus-related Pol polyprotein from transposon TNT 1-94</fullName>
    </recommendedName>
</protein>
<name>A0A151R694_CAJCA</name>
<dbReference type="EMBL" id="KQ484044">
    <property type="protein sequence ID" value="KYP38033.1"/>
    <property type="molecule type" value="Genomic_DNA"/>
</dbReference>
<evidence type="ECO:0000313" key="1">
    <source>
        <dbReference type="EMBL" id="KYP38033.1"/>
    </source>
</evidence>
<dbReference type="PANTHER" id="PTHR34222">
    <property type="entry name" value="GAG_PRE-INTEGRS DOMAIN-CONTAINING PROTEIN"/>
    <property type="match status" value="1"/>
</dbReference>
<sequence>MYPTVLTCKCSPICSCDILLKIQKERDDDCVIKFLRGLNDEFAQVRSQVMLMEPMPGLTRTFSLVLQQEREFGNCYPQTPPKSAALTSIQNEPIKKINSRRGGFSNGRGGDKFGRGFGRNTKWCSKCKKTNHTIETCFKIYGFPAGYKTNSKDSSASSTPSANVADSNPFVIQESPALEVGSYQNNFGFSKEQCEALLALLQQSKDSSPNMTHAHHCSANSTGINSFPPSWILDSGAIDHICPSKSYFTTFHSIKPISI</sequence>
<gene>
    <name evidence="1" type="ORF">KK1_040748</name>
</gene>
<dbReference type="AlphaFoldDB" id="A0A151R694"/>
<organism evidence="1 2">
    <name type="scientific">Cajanus cajan</name>
    <name type="common">Pigeon pea</name>
    <name type="synonym">Cajanus indicus</name>
    <dbReference type="NCBI Taxonomy" id="3821"/>
    <lineage>
        <taxon>Eukaryota</taxon>
        <taxon>Viridiplantae</taxon>
        <taxon>Streptophyta</taxon>
        <taxon>Embryophyta</taxon>
        <taxon>Tracheophyta</taxon>
        <taxon>Spermatophyta</taxon>
        <taxon>Magnoliopsida</taxon>
        <taxon>eudicotyledons</taxon>
        <taxon>Gunneridae</taxon>
        <taxon>Pentapetalae</taxon>
        <taxon>rosids</taxon>
        <taxon>fabids</taxon>
        <taxon>Fabales</taxon>
        <taxon>Fabaceae</taxon>
        <taxon>Papilionoideae</taxon>
        <taxon>50 kb inversion clade</taxon>
        <taxon>NPAAA clade</taxon>
        <taxon>indigoferoid/millettioid clade</taxon>
        <taxon>Phaseoleae</taxon>
        <taxon>Cajanus</taxon>
    </lineage>
</organism>